<dbReference type="InterPro" id="IPR005149">
    <property type="entry name" value="Tscrpt_reg_PadR_N"/>
</dbReference>
<feature type="domain" description="Transcription regulator PadR N-terminal" evidence="1">
    <location>
        <begin position="38"/>
        <end position="81"/>
    </location>
</feature>
<dbReference type="Pfam" id="PF03551">
    <property type="entry name" value="PadR"/>
    <property type="match status" value="1"/>
</dbReference>
<accession>A0A6I4P0T7</accession>
<gene>
    <name evidence="2" type="ORF">GB864_07255</name>
</gene>
<comment type="caution">
    <text evidence="2">The sequence shown here is derived from an EMBL/GenBank/DDBJ whole genome shotgun (WGS) entry which is preliminary data.</text>
</comment>
<proteinExistence type="predicted"/>
<dbReference type="SUPFAM" id="SSF46785">
    <property type="entry name" value="Winged helix' DNA-binding domain"/>
    <property type="match status" value="1"/>
</dbReference>
<keyword evidence="3" id="KW-1185">Reference proteome</keyword>
<sequence length="116" mass="12318">MEALKRMTEATADVLRVLLAADDVVWGLAIIKDAGRPAGTVYPVLERLERAGWITGEWETDDARSGPRRRYYRLTRDGAAAAGAAVERRASARPAGAASRAAAVRGERSVAIGGIA</sequence>
<protein>
    <submittedName>
        <fullName evidence="2">PadR family transcriptional regulator</fullName>
    </submittedName>
</protein>
<dbReference type="RefSeq" id="WP_160423682.1">
    <property type="nucleotide sequence ID" value="NZ_WSTA01000024.1"/>
</dbReference>
<dbReference type="InterPro" id="IPR036390">
    <property type="entry name" value="WH_DNA-bd_sf"/>
</dbReference>
<evidence type="ECO:0000259" key="1">
    <source>
        <dbReference type="Pfam" id="PF03551"/>
    </source>
</evidence>
<dbReference type="AlphaFoldDB" id="A0A6I4P0T7"/>
<dbReference type="Gene3D" id="1.10.10.10">
    <property type="entry name" value="Winged helix-like DNA-binding domain superfamily/Winged helix DNA-binding domain"/>
    <property type="match status" value="1"/>
</dbReference>
<evidence type="ECO:0000313" key="3">
    <source>
        <dbReference type="Proteomes" id="UP000438182"/>
    </source>
</evidence>
<dbReference type="InterPro" id="IPR036388">
    <property type="entry name" value="WH-like_DNA-bd_sf"/>
</dbReference>
<dbReference type="InterPro" id="IPR052509">
    <property type="entry name" value="Metal_resp_DNA-bind_regulator"/>
</dbReference>
<name>A0A6I4P0T7_9MICO</name>
<dbReference type="PANTHER" id="PTHR33169:SF14">
    <property type="entry name" value="TRANSCRIPTIONAL REGULATOR RV3488"/>
    <property type="match status" value="1"/>
</dbReference>
<organism evidence="2 3">
    <name type="scientific">Agromyces seonyuensis</name>
    <dbReference type="NCBI Taxonomy" id="2662446"/>
    <lineage>
        <taxon>Bacteria</taxon>
        <taxon>Bacillati</taxon>
        <taxon>Actinomycetota</taxon>
        <taxon>Actinomycetes</taxon>
        <taxon>Micrococcales</taxon>
        <taxon>Microbacteriaceae</taxon>
        <taxon>Agromyces</taxon>
    </lineage>
</organism>
<reference evidence="2 3" key="1">
    <citation type="submission" date="2019-12" db="EMBL/GenBank/DDBJ databases">
        <authorList>
            <person name="Kim Y.S."/>
        </authorList>
    </citation>
    <scope>NUCLEOTIDE SEQUENCE [LARGE SCALE GENOMIC DNA]</scope>
    <source>
        <strain evidence="2 3">MMS17-SY077</strain>
    </source>
</reference>
<dbReference type="PANTHER" id="PTHR33169">
    <property type="entry name" value="PADR-FAMILY TRANSCRIPTIONAL REGULATOR"/>
    <property type="match status" value="1"/>
</dbReference>
<evidence type="ECO:0000313" key="2">
    <source>
        <dbReference type="EMBL" id="MWB98345.1"/>
    </source>
</evidence>
<dbReference type="EMBL" id="WSTA01000024">
    <property type="protein sequence ID" value="MWB98345.1"/>
    <property type="molecule type" value="Genomic_DNA"/>
</dbReference>
<dbReference type="Proteomes" id="UP000438182">
    <property type="component" value="Unassembled WGS sequence"/>
</dbReference>